<dbReference type="RefSeq" id="XP_023465693.1">
    <property type="nucleotide sequence ID" value="XM_023613147.1"/>
</dbReference>
<evidence type="ECO:0000313" key="2">
    <source>
        <dbReference type="EMBL" id="PHZ11985.1"/>
    </source>
</evidence>
<sequence>MHAETCFIDGIAATFLILISSAFHSKTFFLRSLKLLKVNLVDESPKLVKEI</sequence>
<proteinExistence type="predicted"/>
<dbReference type="Proteomes" id="UP000242254">
    <property type="component" value="Unassembled WGS sequence"/>
</dbReference>
<dbReference type="EMBL" id="KZ303850">
    <property type="protein sequence ID" value="PHZ11985.1"/>
    <property type="molecule type" value="Genomic_DNA"/>
</dbReference>
<name>A0A2G4STB0_RHIZD</name>
<keyword evidence="1" id="KW-0812">Transmembrane</keyword>
<dbReference type="GeneID" id="35444136"/>
<keyword evidence="1" id="KW-1133">Transmembrane helix</keyword>
<protein>
    <submittedName>
        <fullName evidence="2">Uncharacterized protein</fullName>
    </submittedName>
</protein>
<organism evidence="2 3">
    <name type="scientific">Rhizopus microsporus ATCC 52813</name>
    <dbReference type="NCBI Taxonomy" id="1340429"/>
    <lineage>
        <taxon>Eukaryota</taxon>
        <taxon>Fungi</taxon>
        <taxon>Fungi incertae sedis</taxon>
        <taxon>Mucoromycota</taxon>
        <taxon>Mucoromycotina</taxon>
        <taxon>Mucoromycetes</taxon>
        <taxon>Mucorales</taxon>
        <taxon>Mucorineae</taxon>
        <taxon>Rhizopodaceae</taxon>
        <taxon>Rhizopus</taxon>
    </lineage>
</organism>
<evidence type="ECO:0000313" key="3">
    <source>
        <dbReference type="Proteomes" id="UP000242254"/>
    </source>
</evidence>
<reference evidence="2 3" key="1">
    <citation type="journal article" date="2016" name="Proc. Natl. Acad. Sci. U.S.A.">
        <title>Lipid metabolic changes in an early divergent fungus govern the establishment of a mutualistic symbiosis with endobacteria.</title>
        <authorList>
            <person name="Lastovetsky O.A."/>
            <person name="Gaspar M.L."/>
            <person name="Mondo S.J."/>
            <person name="LaButti K.M."/>
            <person name="Sandor L."/>
            <person name="Grigoriev I.V."/>
            <person name="Henry S.A."/>
            <person name="Pawlowska T.E."/>
        </authorList>
    </citation>
    <scope>NUCLEOTIDE SEQUENCE [LARGE SCALE GENOMIC DNA]</scope>
    <source>
        <strain evidence="2 3">ATCC 52813</strain>
    </source>
</reference>
<keyword evidence="3" id="KW-1185">Reference proteome</keyword>
<keyword evidence="1" id="KW-0472">Membrane</keyword>
<accession>A0A2G4STB0</accession>
<feature type="transmembrane region" description="Helical" evidence="1">
    <location>
        <begin position="6"/>
        <end position="24"/>
    </location>
</feature>
<dbReference type="AlphaFoldDB" id="A0A2G4STB0"/>
<evidence type="ECO:0000256" key="1">
    <source>
        <dbReference type="SAM" id="Phobius"/>
    </source>
</evidence>
<gene>
    <name evidence="2" type="ORF">RHIMIDRAFT_283748</name>
</gene>